<comment type="caution">
    <text evidence="6">The sequence shown here is derived from an EMBL/GenBank/DDBJ whole genome shotgun (WGS) entry which is preliminary data.</text>
</comment>
<protein>
    <recommendedName>
        <fullName evidence="8">AttH domain-containing protein</fullName>
    </recommendedName>
</protein>
<feature type="chain" id="PRO_5013048394" description="AttH domain-containing protein" evidence="3">
    <location>
        <begin position="22"/>
        <end position="440"/>
    </location>
</feature>
<evidence type="ECO:0000256" key="3">
    <source>
        <dbReference type="SAM" id="SignalP"/>
    </source>
</evidence>
<evidence type="ECO:0000313" key="6">
    <source>
        <dbReference type="EMBL" id="OQE21963.1"/>
    </source>
</evidence>
<dbReference type="InterPro" id="IPR054499">
    <property type="entry name" value="DA_C"/>
</dbReference>
<gene>
    <name evidence="6" type="ORF">PENSTE_c011G02277</name>
</gene>
<keyword evidence="7" id="KW-1185">Reference proteome</keyword>
<reference evidence="7" key="1">
    <citation type="journal article" date="2017" name="Nat. Microbiol.">
        <title>Global analysis of biosynthetic gene clusters reveals vast potential of secondary metabolite production in Penicillium species.</title>
        <authorList>
            <person name="Nielsen J.C."/>
            <person name="Grijseels S."/>
            <person name="Prigent S."/>
            <person name="Ji B."/>
            <person name="Dainat J."/>
            <person name="Nielsen K.F."/>
            <person name="Frisvad J.C."/>
            <person name="Workman M."/>
            <person name="Nielsen J."/>
        </authorList>
    </citation>
    <scope>NUCLEOTIDE SEQUENCE [LARGE SCALE GENOMIC DNA]</scope>
    <source>
        <strain evidence="7">IBT 24891</strain>
    </source>
</reference>
<name>A0A1V6T8B5_9EURO</name>
<dbReference type="Proteomes" id="UP000191285">
    <property type="component" value="Unassembled WGS sequence"/>
</dbReference>
<evidence type="ECO:0000259" key="5">
    <source>
        <dbReference type="Pfam" id="PF24137"/>
    </source>
</evidence>
<accession>A0A1V6T8B5</accession>
<evidence type="ECO:0000256" key="1">
    <source>
        <dbReference type="ARBA" id="ARBA00023235"/>
    </source>
</evidence>
<comment type="similarity">
    <text evidence="2">Belongs to the Diels-Alderase family.</text>
</comment>
<evidence type="ECO:0000313" key="7">
    <source>
        <dbReference type="Proteomes" id="UP000191285"/>
    </source>
</evidence>
<dbReference type="Pfam" id="PF24137">
    <property type="entry name" value="DA_N"/>
    <property type="match status" value="1"/>
</dbReference>
<proteinExistence type="inferred from homology"/>
<evidence type="ECO:0008006" key="8">
    <source>
        <dbReference type="Google" id="ProtNLM"/>
    </source>
</evidence>
<keyword evidence="1" id="KW-0413">Isomerase</keyword>
<feature type="domain" description="Diels-Alderase N-terminal" evidence="5">
    <location>
        <begin position="69"/>
        <end position="249"/>
    </location>
</feature>
<feature type="signal peptide" evidence="3">
    <location>
        <begin position="1"/>
        <end position="21"/>
    </location>
</feature>
<dbReference type="InterPro" id="IPR056402">
    <property type="entry name" value="DA_N"/>
</dbReference>
<evidence type="ECO:0000256" key="2">
    <source>
        <dbReference type="ARBA" id="ARBA00046325"/>
    </source>
</evidence>
<dbReference type="EMBL" id="MLKD01000011">
    <property type="protein sequence ID" value="OQE21963.1"/>
    <property type="molecule type" value="Genomic_DNA"/>
</dbReference>
<sequence>MTKILAGTAVVLAIAFGSLFTKSTVTPPAPSYLPNDWDSTCTISKSTAFEVYSGENSFSTSSADHLTALKIHPNINSTNWEQWEFDGSSHTGLSSVLLVFSRDPSYSFFGQGNLRVEFYIALPDGKRVEVLDYLDESTVVHCPGRYTAGMWNSTDRSYSFRISDDMKNAQLSFDSAKIHGKFNVTSHTSSSMADGTLWTGKEDKNGASELAPGLFYAVPIPGGAVQMDATLESGKRLAFKGKGGSTRLWAKSGWLSLCGGWKNIRGWAGPYTIVYWELISRINKGVQYTTGLLFRDGELLVGTRNGNISHIEDYTVFTDLFGGEVKGSFADQSTGHNLKFVSPDQEKEWSFDIEHMHSYVEFRAPGEDEYGNKGLGQSGFTNRVSGGEVGEDREYEGRGITEKCRWPKEFGKLALAIASGAGFFGPKFQMIFIKVVSYLV</sequence>
<evidence type="ECO:0000259" key="4">
    <source>
        <dbReference type="Pfam" id="PF22903"/>
    </source>
</evidence>
<dbReference type="STRING" id="303698.A0A1V6T8B5"/>
<organism evidence="6 7">
    <name type="scientific">Penicillium steckii</name>
    <dbReference type="NCBI Taxonomy" id="303698"/>
    <lineage>
        <taxon>Eukaryota</taxon>
        <taxon>Fungi</taxon>
        <taxon>Dikarya</taxon>
        <taxon>Ascomycota</taxon>
        <taxon>Pezizomycotina</taxon>
        <taxon>Eurotiomycetes</taxon>
        <taxon>Eurotiomycetidae</taxon>
        <taxon>Eurotiales</taxon>
        <taxon>Aspergillaceae</taxon>
        <taxon>Penicillium</taxon>
    </lineage>
</organism>
<dbReference type="OrthoDB" id="5344254at2759"/>
<feature type="domain" description="Diels-Alderase C-terminal" evidence="4">
    <location>
        <begin position="253"/>
        <end position="406"/>
    </location>
</feature>
<dbReference type="GO" id="GO:0016853">
    <property type="term" value="F:isomerase activity"/>
    <property type="evidence" value="ECO:0007669"/>
    <property type="project" value="UniProtKB-KW"/>
</dbReference>
<keyword evidence="3" id="KW-0732">Signal</keyword>
<dbReference type="Pfam" id="PF22903">
    <property type="entry name" value="DA_C"/>
    <property type="match status" value="1"/>
</dbReference>
<dbReference type="AlphaFoldDB" id="A0A1V6T8B5"/>